<feature type="compositionally biased region" description="Basic and acidic residues" evidence="1">
    <location>
        <begin position="118"/>
        <end position="133"/>
    </location>
</feature>
<gene>
    <name evidence="2" type="ORF">TPSB3V08_LOCUS5596</name>
</gene>
<feature type="region of interest" description="Disordered" evidence="1">
    <location>
        <begin position="118"/>
        <end position="139"/>
    </location>
</feature>
<organism evidence="2">
    <name type="scientific">Timema poppense</name>
    <name type="common">Walking stick</name>
    <dbReference type="NCBI Taxonomy" id="170557"/>
    <lineage>
        <taxon>Eukaryota</taxon>
        <taxon>Metazoa</taxon>
        <taxon>Ecdysozoa</taxon>
        <taxon>Arthropoda</taxon>
        <taxon>Hexapoda</taxon>
        <taxon>Insecta</taxon>
        <taxon>Pterygota</taxon>
        <taxon>Neoptera</taxon>
        <taxon>Polyneoptera</taxon>
        <taxon>Phasmatodea</taxon>
        <taxon>Timematodea</taxon>
        <taxon>Timematoidea</taxon>
        <taxon>Timematidae</taxon>
        <taxon>Timema</taxon>
    </lineage>
</organism>
<name>A0A7R9D595_TIMPO</name>
<accession>A0A7R9D595</accession>
<reference evidence="2" key="1">
    <citation type="submission" date="2020-11" db="EMBL/GenBank/DDBJ databases">
        <authorList>
            <person name="Tran Van P."/>
        </authorList>
    </citation>
    <scope>NUCLEOTIDE SEQUENCE</scope>
</reference>
<evidence type="ECO:0000256" key="1">
    <source>
        <dbReference type="SAM" id="MobiDB-lite"/>
    </source>
</evidence>
<protein>
    <submittedName>
        <fullName evidence="2">Uncharacterized protein</fullName>
    </submittedName>
</protein>
<dbReference type="EMBL" id="OD003017">
    <property type="protein sequence ID" value="CAD7406820.1"/>
    <property type="molecule type" value="Genomic_DNA"/>
</dbReference>
<sequence length="163" mass="18733">MDENERRVDQTPHYDLPKKGLKVHGDCGKHFTNATTAFVYLSKHPFVPLSKDSEEFATIEHYTCYLYSSMALCCKTNAVRQELFTSGKSTKLKQNLLLLQDSLLQHINRSIYQIKLQNKKDMQNSRSKNHTDSAQETSVDVLTLERKDIILKPDNSSVNVQEK</sequence>
<dbReference type="AlphaFoldDB" id="A0A7R9D595"/>
<evidence type="ECO:0000313" key="2">
    <source>
        <dbReference type="EMBL" id="CAD7406820.1"/>
    </source>
</evidence>
<proteinExistence type="predicted"/>